<dbReference type="NCBIfam" id="TIGR04131">
    <property type="entry name" value="Bac_Flav_CTERM"/>
    <property type="match status" value="1"/>
</dbReference>
<comment type="caution">
    <text evidence="3">The sequence shown here is derived from an EMBL/GenBank/DDBJ whole genome shotgun (WGS) entry which is preliminary data.</text>
</comment>
<evidence type="ECO:0000259" key="2">
    <source>
        <dbReference type="PROSITE" id="PS50093"/>
    </source>
</evidence>
<gene>
    <name evidence="3" type="ORF">GCM10023092_11100</name>
</gene>
<feature type="domain" description="PKD" evidence="2">
    <location>
        <begin position="610"/>
        <end position="691"/>
    </location>
</feature>
<dbReference type="Pfam" id="PF18911">
    <property type="entry name" value="PKD_4"/>
    <property type="match status" value="2"/>
</dbReference>
<dbReference type="Pfam" id="PF13585">
    <property type="entry name" value="CHU_C"/>
    <property type="match status" value="1"/>
</dbReference>
<evidence type="ECO:0000256" key="1">
    <source>
        <dbReference type="SAM" id="SignalP"/>
    </source>
</evidence>
<organism evidence="3 4">
    <name type="scientific">Rurimicrobium arvi</name>
    <dbReference type="NCBI Taxonomy" id="2049916"/>
    <lineage>
        <taxon>Bacteria</taxon>
        <taxon>Pseudomonadati</taxon>
        <taxon>Bacteroidota</taxon>
        <taxon>Chitinophagia</taxon>
        <taxon>Chitinophagales</taxon>
        <taxon>Chitinophagaceae</taxon>
        <taxon>Rurimicrobium</taxon>
    </lineage>
</organism>
<dbReference type="Pfam" id="PF19081">
    <property type="entry name" value="Ig_7"/>
    <property type="match status" value="1"/>
</dbReference>
<dbReference type="Proteomes" id="UP001501410">
    <property type="component" value="Unassembled WGS sequence"/>
</dbReference>
<evidence type="ECO:0000313" key="3">
    <source>
        <dbReference type="EMBL" id="GAA4452308.1"/>
    </source>
</evidence>
<sequence length="941" mass="101284">MKTTFIRFISALLLLFAARNAHAQGSFVQGDYVDVGVASTGAFGSCTVPAGYHPNVFQVCGGSYVYVLGFVSDPDKDGWSVASPGRANYMGDYFVPGSPYEGWDLQYTTTGSTVARYRNDASGGTCPAGWTCGHTGTVVTPLDQTTTWQGSSADLRVTQKTVVKKEKLYFVVYVDVENIGSTNVSNIYYFRGLDPDNDQPWTGGGFNTDNRIVFQPNSISRNCLVTANGRGYPDQAYLGLGTKDCRARCCIFTNANWPFFGQPSQVYSQSGAAAPAAGYYYNVGDVTLNQDWAIGLVFNLGTLSPGQKTSLAFTYILKQSDLDSALGETSPRFESGGSPYSPYSTFRVCPGKTVDLKVINGGQYKWIWTTPSFPNYMSVTGGSTLVPPGGTIPTVTGSVTYPYGAVYGDSLTVTVWGPKTYTAMGISNCDTQYLVFYVDTISFSVPPSVVSPVRYCEGATATPLSATPAVGATLNWYTVPTGGSSVPRPTPSTAYTGISGTDFDTTNYYVSQTNSAGCETPRARIQVIVTKKPSTPSVNDRVYCIWQPTEQLSATGTNLKWYDAAAGGSRYALPPTPLNTSAGVQSFWVTQTVNGCESDRKQLDVEISEAKAAFVKSDDSLCGPEVLKLTNNSTTSSAGSYTSVWSFGDGTGATDSNTAHSYADKRGTYTVNLKVTNVHGCKDSTKQTVEVFPVPVISVTSDTTRICQGDAVNFTGKATEGYRSLYWDFGDGDPAYGSLQVRHSFTKGGIFNVQLKGTYPACPEVSAGLNIESVSLPNINLGEDVSFCPGSNPLVLRNLNNIPVDHYSWNTGDSTPSLRVSTPGIYALRAQNWKCSSADTVEVRKGCYLDIPNAFNPGSGNGSSGYFLPRNLLSESVTTFSMMVFDRWGQLIFESDKLDGKGWDGTYKGQPMPLGVYVYIIRVSFANGISERYDGNVTLMR</sequence>
<dbReference type="SUPFAM" id="SSF49299">
    <property type="entry name" value="PKD domain"/>
    <property type="match status" value="2"/>
</dbReference>
<dbReference type="InterPro" id="IPR026341">
    <property type="entry name" value="T9SS_type_B"/>
</dbReference>
<dbReference type="SMART" id="SM00089">
    <property type="entry name" value="PKD"/>
    <property type="match status" value="2"/>
</dbReference>
<dbReference type="InterPro" id="IPR000601">
    <property type="entry name" value="PKD_dom"/>
</dbReference>
<dbReference type="CDD" id="cd00146">
    <property type="entry name" value="PKD"/>
    <property type="match status" value="1"/>
</dbReference>
<keyword evidence="1" id="KW-0732">Signal</keyword>
<dbReference type="InterPro" id="IPR044023">
    <property type="entry name" value="Ig_7"/>
</dbReference>
<dbReference type="InterPro" id="IPR022409">
    <property type="entry name" value="PKD/Chitinase_dom"/>
</dbReference>
<dbReference type="EMBL" id="BAABEZ010000014">
    <property type="protein sequence ID" value="GAA4452308.1"/>
    <property type="molecule type" value="Genomic_DNA"/>
</dbReference>
<dbReference type="PROSITE" id="PS50093">
    <property type="entry name" value="PKD"/>
    <property type="match status" value="2"/>
</dbReference>
<feature type="signal peptide" evidence="1">
    <location>
        <begin position="1"/>
        <end position="23"/>
    </location>
</feature>
<name>A0ABP8MP14_9BACT</name>
<dbReference type="InterPro" id="IPR035986">
    <property type="entry name" value="PKD_dom_sf"/>
</dbReference>
<dbReference type="RefSeq" id="WP_344823682.1">
    <property type="nucleotide sequence ID" value="NZ_BAABEZ010000014.1"/>
</dbReference>
<evidence type="ECO:0000313" key="4">
    <source>
        <dbReference type="Proteomes" id="UP001501410"/>
    </source>
</evidence>
<dbReference type="Gene3D" id="2.60.40.10">
    <property type="entry name" value="Immunoglobulins"/>
    <property type="match status" value="2"/>
</dbReference>
<feature type="chain" id="PRO_5045279652" description="PKD domain-containing protein" evidence="1">
    <location>
        <begin position="24"/>
        <end position="941"/>
    </location>
</feature>
<keyword evidence="4" id="KW-1185">Reference proteome</keyword>
<feature type="domain" description="PKD" evidence="2">
    <location>
        <begin position="695"/>
        <end position="755"/>
    </location>
</feature>
<reference evidence="4" key="1">
    <citation type="journal article" date="2019" name="Int. J. Syst. Evol. Microbiol.">
        <title>The Global Catalogue of Microorganisms (GCM) 10K type strain sequencing project: providing services to taxonomists for standard genome sequencing and annotation.</title>
        <authorList>
            <consortium name="The Broad Institute Genomics Platform"/>
            <consortium name="The Broad Institute Genome Sequencing Center for Infectious Disease"/>
            <person name="Wu L."/>
            <person name="Ma J."/>
        </authorList>
    </citation>
    <scope>NUCLEOTIDE SEQUENCE [LARGE SCALE GENOMIC DNA]</scope>
    <source>
        <strain evidence="4">JCM 31921</strain>
    </source>
</reference>
<proteinExistence type="predicted"/>
<dbReference type="InterPro" id="IPR013783">
    <property type="entry name" value="Ig-like_fold"/>
</dbReference>
<protein>
    <recommendedName>
        <fullName evidence="2">PKD domain-containing protein</fullName>
    </recommendedName>
</protein>
<accession>A0ABP8MP14</accession>